<dbReference type="EC" id="2.5.1.60" evidence="6"/>
<proteinExistence type="inferred from homology"/>
<dbReference type="Pfam" id="PF01239">
    <property type="entry name" value="PPTA"/>
    <property type="match status" value="3"/>
</dbReference>
<dbReference type="SUPFAM" id="SSF48439">
    <property type="entry name" value="Protein prenylyltransferase"/>
    <property type="match status" value="1"/>
</dbReference>
<dbReference type="GO" id="GO:0097354">
    <property type="term" value="P:prenylation"/>
    <property type="evidence" value="ECO:0007669"/>
    <property type="project" value="UniProtKB-UniRule"/>
</dbReference>
<evidence type="ECO:0000256" key="1">
    <source>
        <dbReference type="ARBA" id="ARBA00006734"/>
    </source>
</evidence>
<dbReference type="GeneID" id="39872328"/>
<evidence type="ECO:0000256" key="4">
    <source>
        <dbReference type="ARBA" id="ARBA00022737"/>
    </source>
</evidence>
<sequence>MHGIRREDVYKTPDEERAFAEKLEKGFKLLDSFVANVRESDSTVTSSSGLLGDTEEADRMFSLSTAIIEFMPEFYPSWHYRKNYLLQPRLGEERLRSLLSDELLFSESVLKTSPKCYAVWQQRLWVLTLMFNMRFDDVGDVLRKELSLCMMLFRLDGRNFHGWGHVNYVRHYLKLLESDDSSVQPVPVDKLCYAEFSKLIEKNFSNYSAWFHRGMLSETCGCISDDLDNLTPAIYTDPNDQCLWHHFDWLLYRRNALRYYLVRCHYFEESNSFVFFFNECVSLSTTDSFITVTSPDGNHSKLDGFWSPVSSSPRKNRLSTISVPEYAWRFTLKAPLSVNESTCISPSLMIETDERIVDSFYAHLRHMPKCHRASDIRDVQNPPPCLLCLRYKLHLSESVELPIDLDSLEFMRSNMVSCRGWEDLSGVLRAPVFLPGSSRIVSLGKDITPAILEQQLEMIDTLLGMGTESKYLHLARHKIRRHLGQPSDADECYKHVMRIDGIRARLHSDMLLLDKVQSALDASAAAGSTSANLSGMGLRRLPYRALSPHMTLESLDLSNNSLCDGSLLDIGLGLLLRLHTISLSGNGFKRLSSTLEALRNLTRLKREIDISDTPLASFLLEDSDKHGATAGVSHKCPILDGFEIHFEDPGSATSHNAQSSGRSAGSVTAVLRRAYGRPY</sequence>
<keyword evidence="3 6" id="KW-0808">Transferase</keyword>
<accession>A0A2H6K6E6</accession>
<comment type="similarity">
    <text evidence="1 6">Belongs to the protein prenyltransferase subunit alpha family.</text>
</comment>
<dbReference type="InterPro" id="IPR032675">
    <property type="entry name" value="LRR_dom_sf"/>
</dbReference>
<dbReference type="PANTHER" id="PTHR11129:SF2">
    <property type="entry name" value="GERANYLGERANYL TRANSFERASE TYPE-2 SUBUNIT ALPHA"/>
    <property type="match status" value="1"/>
</dbReference>
<dbReference type="Proteomes" id="UP000236319">
    <property type="component" value="Unassembled WGS sequence"/>
</dbReference>
<comment type="caution">
    <text evidence="7">The sequence shown here is derived from an EMBL/GenBank/DDBJ whole genome shotgun (WGS) entry which is preliminary data.</text>
</comment>
<evidence type="ECO:0000256" key="2">
    <source>
        <dbReference type="ARBA" id="ARBA00022602"/>
    </source>
</evidence>
<evidence type="ECO:0000256" key="6">
    <source>
        <dbReference type="RuleBase" id="RU367120"/>
    </source>
</evidence>
<evidence type="ECO:0000313" key="7">
    <source>
        <dbReference type="EMBL" id="GBE58558.1"/>
    </source>
</evidence>
<dbReference type="EMBL" id="BDSA01000001">
    <property type="protein sequence ID" value="GBE58558.1"/>
    <property type="molecule type" value="Genomic_DNA"/>
</dbReference>
<comment type="catalytic activity">
    <reaction evidence="5 6">
        <text>geranylgeranyl diphosphate + L-cysteinyl-[protein] = S-geranylgeranyl-L-cysteinyl-[protein] + diphosphate</text>
        <dbReference type="Rhea" id="RHEA:21240"/>
        <dbReference type="Rhea" id="RHEA-COMP:10131"/>
        <dbReference type="Rhea" id="RHEA-COMP:11537"/>
        <dbReference type="ChEBI" id="CHEBI:29950"/>
        <dbReference type="ChEBI" id="CHEBI:33019"/>
        <dbReference type="ChEBI" id="CHEBI:57533"/>
        <dbReference type="ChEBI" id="CHEBI:86021"/>
        <dbReference type="EC" id="2.5.1.60"/>
    </reaction>
</comment>
<name>A0A2H6K6E6_9APIC</name>
<dbReference type="Gene3D" id="3.80.10.10">
    <property type="entry name" value="Ribonuclease Inhibitor"/>
    <property type="match status" value="1"/>
</dbReference>
<dbReference type="OrthoDB" id="1658at2759"/>
<dbReference type="Gene3D" id="1.25.40.120">
    <property type="entry name" value="Protein prenylyltransferase"/>
    <property type="match status" value="1"/>
</dbReference>
<gene>
    <name evidence="7" type="ORF">BOVATA_000510</name>
</gene>
<evidence type="ECO:0000313" key="8">
    <source>
        <dbReference type="Proteomes" id="UP000236319"/>
    </source>
</evidence>
<evidence type="ECO:0000256" key="3">
    <source>
        <dbReference type="ARBA" id="ARBA00022679"/>
    </source>
</evidence>
<dbReference type="GO" id="GO:0005968">
    <property type="term" value="C:Rab-protein geranylgeranyltransferase complex"/>
    <property type="evidence" value="ECO:0007669"/>
    <property type="project" value="TreeGrafter"/>
</dbReference>
<dbReference type="AlphaFoldDB" id="A0A2H6K6E6"/>
<organism evidence="7 8">
    <name type="scientific">Babesia ovata</name>
    <dbReference type="NCBI Taxonomy" id="189622"/>
    <lineage>
        <taxon>Eukaryota</taxon>
        <taxon>Sar</taxon>
        <taxon>Alveolata</taxon>
        <taxon>Apicomplexa</taxon>
        <taxon>Aconoidasida</taxon>
        <taxon>Piroplasmida</taxon>
        <taxon>Babesiidae</taxon>
        <taxon>Babesia</taxon>
    </lineage>
</organism>
<dbReference type="VEuPathDB" id="PiroplasmaDB:BOVATA_000510"/>
<protein>
    <recommendedName>
        <fullName evidence="6">Geranylgeranyl transferase type-2 subunit alpha</fullName>
        <ecNumber evidence="6">2.5.1.60</ecNumber>
    </recommendedName>
    <alternativeName>
        <fullName evidence="6">Geranylgeranyl transferase type II subunit alpha</fullName>
    </alternativeName>
</protein>
<dbReference type="InterPro" id="IPR002088">
    <property type="entry name" value="Prenyl_trans_a"/>
</dbReference>
<dbReference type="SUPFAM" id="SSF52058">
    <property type="entry name" value="L domain-like"/>
    <property type="match status" value="1"/>
</dbReference>
<dbReference type="RefSeq" id="XP_028864801.1">
    <property type="nucleotide sequence ID" value="XM_029008968.1"/>
</dbReference>
<dbReference type="PROSITE" id="PS51147">
    <property type="entry name" value="PFTA"/>
    <property type="match status" value="1"/>
</dbReference>
<keyword evidence="8" id="KW-1185">Reference proteome</keyword>
<keyword evidence="2 6" id="KW-0637">Prenyltransferase</keyword>
<comment type="function">
    <text evidence="6">Catalyzes the transfer of a geranyl-geranyl moiety from geranyl-geranyl pyrophosphate to cysteines occuring in specific C-terminal amino acid sequences.</text>
</comment>
<dbReference type="PANTHER" id="PTHR11129">
    <property type="entry name" value="PROTEIN FARNESYLTRANSFERASE ALPHA SUBUNIT/RAB GERANYLGERANYL TRANSFERASE ALPHA SUBUNIT"/>
    <property type="match status" value="1"/>
</dbReference>
<dbReference type="GO" id="GO:0004663">
    <property type="term" value="F:Rab geranylgeranyltransferase activity"/>
    <property type="evidence" value="ECO:0007669"/>
    <property type="project" value="UniProtKB-UniRule"/>
</dbReference>
<evidence type="ECO:0000256" key="5">
    <source>
        <dbReference type="ARBA" id="ARBA00047658"/>
    </source>
</evidence>
<reference evidence="7 8" key="1">
    <citation type="journal article" date="2017" name="BMC Genomics">
        <title>Whole-genome assembly of Babesia ovata and comparative genomics between closely related pathogens.</title>
        <authorList>
            <person name="Yamagishi J."/>
            <person name="Asada M."/>
            <person name="Hakimi H."/>
            <person name="Tanaka T.Q."/>
            <person name="Sugimoto C."/>
            <person name="Kawazu S."/>
        </authorList>
    </citation>
    <scope>NUCLEOTIDE SEQUENCE [LARGE SCALE GENOMIC DNA]</scope>
    <source>
        <strain evidence="7 8">Miyake</strain>
    </source>
</reference>
<keyword evidence="4" id="KW-0677">Repeat</keyword>